<dbReference type="InterPro" id="IPR000415">
    <property type="entry name" value="Nitroreductase-like"/>
</dbReference>
<proteinExistence type="predicted"/>
<gene>
    <name evidence="2" type="ORF">H3309_13705</name>
</gene>
<sequence length="379" mass="40259">MAIGRRGLIWGAGGATVALAAAGGGWWVASRPPETAREPWTLAGPVPKDVRLDAFRHAILAPNPHNRQPWRIRLLGDDAALLHCDLDRRLPATDPFDRQTVVGFGTFIELALLAATQRGVSVAVEPFPEGEPAPRLDARPVARLRFQTTGVAPDPLAAMIPHRRTNRNAFDRGPDAGAQAALSARGNGVVVRASADPALLAALRPLLAEAWRVEQGLPATWMESVELTRIGRAEVEAAPDGISLLGPMIEALRTTGVLTRDSLADPGSTAFSQGMAQQVALLQSLPGVLTVVTPDNSRADQITAGRAYARAALLAVRNGLDLHPASQALQEFPAMAALYARVHAMLAPKGSTVQMLARLGRGPTVPPAPRWPLARALFR</sequence>
<organism evidence="2 3">
    <name type="scientific">Sandaracinobacteroides saxicola</name>
    <dbReference type="NCBI Taxonomy" id="2759707"/>
    <lineage>
        <taxon>Bacteria</taxon>
        <taxon>Pseudomonadati</taxon>
        <taxon>Pseudomonadota</taxon>
        <taxon>Alphaproteobacteria</taxon>
        <taxon>Sphingomonadales</taxon>
        <taxon>Sphingosinicellaceae</taxon>
        <taxon>Sandaracinobacteroides</taxon>
    </lineage>
</organism>
<name>A0A7G5IG97_9SPHN</name>
<protein>
    <submittedName>
        <fullName evidence="2">Twin-arginine translocation pathway signal protein</fullName>
    </submittedName>
</protein>
<dbReference type="Gene3D" id="3.40.109.10">
    <property type="entry name" value="NADH Oxidase"/>
    <property type="match status" value="1"/>
</dbReference>
<dbReference type="AlphaFoldDB" id="A0A7G5IG97"/>
<keyword evidence="3" id="KW-1185">Reference proteome</keyword>
<dbReference type="SUPFAM" id="SSF55469">
    <property type="entry name" value="FMN-dependent nitroreductase-like"/>
    <property type="match status" value="1"/>
</dbReference>
<dbReference type="RefSeq" id="WP_182295243.1">
    <property type="nucleotide sequence ID" value="NZ_CP059851.1"/>
</dbReference>
<keyword evidence="1" id="KW-1133">Transmembrane helix</keyword>
<dbReference type="EMBL" id="CP059851">
    <property type="protein sequence ID" value="QMW22389.1"/>
    <property type="molecule type" value="Genomic_DNA"/>
</dbReference>
<dbReference type="KEGG" id="sand:H3309_13705"/>
<evidence type="ECO:0000313" key="2">
    <source>
        <dbReference type="EMBL" id="QMW22389.1"/>
    </source>
</evidence>
<feature type="transmembrane region" description="Helical" evidence="1">
    <location>
        <begin position="7"/>
        <end position="29"/>
    </location>
</feature>
<dbReference type="PROSITE" id="PS51318">
    <property type="entry name" value="TAT"/>
    <property type="match status" value="1"/>
</dbReference>
<keyword evidence="1" id="KW-0812">Transmembrane</keyword>
<evidence type="ECO:0000313" key="3">
    <source>
        <dbReference type="Proteomes" id="UP000515292"/>
    </source>
</evidence>
<dbReference type="GO" id="GO:0016491">
    <property type="term" value="F:oxidoreductase activity"/>
    <property type="evidence" value="ECO:0007669"/>
    <property type="project" value="InterPro"/>
</dbReference>
<keyword evidence="1" id="KW-0472">Membrane</keyword>
<evidence type="ECO:0000256" key="1">
    <source>
        <dbReference type="SAM" id="Phobius"/>
    </source>
</evidence>
<dbReference type="InterPro" id="IPR006311">
    <property type="entry name" value="TAT_signal"/>
</dbReference>
<dbReference type="NCBIfam" id="NF047509">
    <property type="entry name" value="Rv3131_FMN_oxido"/>
    <property type="match status" value="1"/>
</dbReference>
<accession>A0A7G5IG97</accession>
<reference evidence="2 3" key="1">
    <citation type="submission" date="2020-07" db="EMBL/GenBank/DDBJ databases">
        <title>Complete genome sequence for Sandaracinobacter sp. M6.</title>
        <authorList>
            <person name="Tang Y."/>
            <person name="Liu Q."/>
            <person name="Guo Z."/>
            <person name="Lei P."/>
            <person name="Huang B."/>
        </authorList>
    </citation>
    <scope>NUCLEOTIDE SEQUENCE [LARGE SCALE GENOMIC DNA]</scope>
    <source>
        <strain evidence="2 3">M6</strain>
    </source>
</reference>
<dbReference type="Proteomes" id="UP000515292">
    <property type="component" value="Chromosome"/>
</dbReference>